<dbReference type="PANTHER" id="PTHR44688">
    <property type="entry name" value="DNA-BINDING TRANSCRIPTIONAL ACTIVATOR DEVR_DOSR"/>
    <property type="match status" value="1"/>
</dbReference>
<keyword evidence="1" id="KW-0805">Transcription regulation</keyword>
<keyword evidence="6" id="KW-1185">Reference proteome</keyword>
<dbReference type="CDD" id="cd06170">
    <property type="entry name" value="LuxR_C_like"/>
    <property type="match status" value="1"/>
</dbReference>
<organism evidence="5 6">
    <name type="scientific">Phormidesmis priestleyi ULC007</name>
    <dbReference type="NCBI Taxonomy" id="1920490"/>
    <lineage>
        <taxon>Bacteria</taxon>
        <taxon>Bacillati</taxon>
        <taxon>Cyanobacteriota</taxon>
        <taxon>Cyanophyceae</taxon>
        <taxon>Leptolyngbyales</taxon>
        <taxon>Leptolyngbyaceae</taxon>
        <taxon>Phormidesmis</taxon>
    </lineage>
</organism>
<keyword evidence="2" id="KW-0238">DNA-binding</keyword>
<dbReference type="STRING" id="1920490.GCA_001895925_03490"/>
<evidence type="ECO:0000313" key="5">
    <source>
        <dbReference type="EMBL" id="PSB20874.1"/>
    </source>
</evidence>
<evidence type="ECO:0000259" key="4">
    <source>
        <dbReference type="PROSITE" id="PS50043"/>
    </source>
</evidence>
<feature type="domain" description="HTH luxR-type" evidence="4">
    <location>
        <begin position="102"/>
        <end position="167"/>
    </location>
</feature>
<dbReference type="SUPFAM" id="SSF46894">
    <property type="entry name" value="C-terminal effector domain of the bipartite response regulators"/>
    <property type="match status" value="1"/>
</dbReference>
<accession>A0A2T1DKC0</accession>
<sequence>MNTFILIRLIGFSSSVFVTPQAVVWLESYFSKPTCSLQLPDHLWSWVKHQVTGFTKNPDLPKACLPLRIEQAGKQLVIRLVVEQPRVQYLLLLEEQTLPLLNSLELLGLSQRETEVLFCVMQGRDNKAIALQLSVHKSTVRKHLESIYCKLGVQSRTEAIAQALEKLGFLHSLPLS</sequence>
<dbReference type="AlphaFoldDB" id="A0A2T1DKC0"/>
<keyword evidence="3" id="KW-0804">Transcription</keyword>
<dbReference type="PRINTS" id="PR00038">
    <property type="entry name" value="HTHLUXR"/>
</dbReference>
<dbReference type="InterPro" id="IPR000792">
    <property type="entry name" value="Tscrpt_reg_LuxR_C"/>
</dbReference>
<reference evidence="5 6" key="2">
    <citation type="submission" date="2018-03" db="EMBL/GenBank/DDBJ databases">
        <title>The ancient ancestry and fast evolution of plastids.</title>
        <authorList>
            <person name="Moore K.R."/>
            <person name="Magnabosco C."/>
            <person name="Momper L."/>
            <person name="Gold D.A."/>
            <person name="Bosak T."/>
            <person name="Fournier G.P."/>
        </authorList>
    </citation>
    <scope>NUCLEOTIDE SEQUENCE [LARGE SCALE GENOMIC DNA]</scope>
    <source>
        <strain evidence="5 6">ULC007</strain>
    </source>
</reference>
<evidence type="ECO:0000256" key="1">
    <source>
        <dbReference type="ARBA" id="ARBA00023015"/>
    </source>
</evidence>
<dbReference type="GO" id="GO:0003677">
    <property type="term" value="F:DNA binding"/>
    <property type="evidence" value="ECO:0007669"/>
    <property type="project" value="UniProtKB-KW"/>
</dbReference>
<evidence type="ECO:0000313" key="6">
    <source>
        <dbReference type="Proteomes" id="UP000238634"/>
    </source>
</evidence>
<dbReference type="RefSeq" id="WP_083582787.1">
    <property type="nucleotide sequence ID" value="NZ_MPPI01000008.1"/>
</dbReference>
<gene>
    <name evidence="5" type="ORF">C7B65_05545</name>
</gene>
<dbReference type="PROSITE" id="PS00622">
    <property type="entry name" value="HTH_LUXR_1"/>
    <property type="match status" value="1"/>
</dbReference>
<evidence type="ECO:0000256" key="3">
    <source>
        <dbReference type="ARBA" id="ARBA00023163"/>
    </source>
</evidence>
<dbReference type="GO" id="GO:0006355">
    <property type="term" value="P:regulation of DNA-templated transcription"/>
    <property type="evidence" value="ECO:0007669"/>
    <property type="project" value="InterPro"/>
</dbReference>
<evidence type="ECO:0000256" key="2">
    <source>
        <dbReference type="ARBA" id="ARBA00023125"/>
    </source>
</evidence>
<proteinExistence type="predicted"/>
<dbReference type="Pfam" id="PF00196">
    <property type="entry name" value="GerE"/>
    <property type="match status" value="1"/>
</dbReference>
<dbReference type="Gene3D" id="1.10.10.10">
    <property type="entry name" value="Winged helix-like DNA-binding domain superfamily/Winged helix DNA-binding domain"/>
    <property type="match status" value="1"/>
</dbReference>
<dbReference type="PANTHER" id="PTHR44688:SF16">
    <property type="entry name" value="DNA-BINDING TRANSCRIPTIONAL ACTIVATOR DEVR_DOSR"/>
    <property type="match status" value="1"/>
</dbReference>
<name>A0A2T1DKC0_9CYAN</name>
<dbReference type="EMBL" id="PVWG01000004">
    <property type="protein sequence ID" value="PSB20874.1"/>
    <property type="molecule type" value="Genomic_DNA"/>
</dbReference>
<protein>
    <submittedName>
        <fullName evidence="5">LuxR family transcriptional regulator</fullName>
    </submittedName>
</protein>
<dbReference type="InterPro" id="IPR016032">
    <property type="entry name" value="Sig_transdc_resp-reg_C-effctor"/>
</dbReference>
<dbReference type="InterPro" id="IPR036388">
    <property type="entry name" value="WH-like_DNA-bd_sf"/>
</dbReference>
<dbReference type="SMART" id="SM00421">
    <property type="entry name" value="HTH_LUXR"/>
    <property type="match status" value="1"/>
</dbReference>
<dbReference type="OrthoDB" id="510967at2"/>
<reference evidence="5 6" key="1">
    <citation type="submission" date="2018-02" db="EMBL/GenBank/DDBJ databases">
        <authorList>
            <person name="Cohen D.B."/>
            <person name="Kent A.D."/>
        </authorList>
    </citation>
    <scope>NUCLEOTIDE SEQUENCE [LARGE SCALE GENOMIC DNA]</scope>
    <source>
        <strain evidence="5 6">ULC007</strain>
    </source>
</reference>
<dbReference type="PROSITE" id="PS50043">
    <property type="entry name" value="HTH_LUXR_2"/>
    <property type="match status" value="1"/>
</dbReference>
<dbReference type="Proteomes" id="UP000238634">
    <property type="component" value="Unassembled WGS sequence"/>
</dbReference>
<comment type="caution">
    <text evidence="5">The sequence shown here is derived from an EMBL/GenBank/DDBJ whole genome shotgun (WGS) entry which is preliminary data.</text>
</comment>